<feature type="domain" description="BHLH" evidence="2">
    <location>
        <begin position="303"/>
        <end position="355"/>
    </location>
</feature>
<keyword evidence="5" id="KW-1185">Reference proteome</keyword>
<dbReference type="Pfam" id="PF13426">
    <property type="entry name" value="PAS_9"/>
    <property type="match status" value="1"/>
</dbReference>
<dbReference type="Gene3D" id="3.30.450.20">
    <property type="entry name" value="PAS domain"/>
    <property type="match status" value="1"/>
</dbReference>
<reference evidence="3 5" key="1">
    <citation type="journal article" date="2012" name="Nature">
        <title>Algal genomes reveal evolutionary mosaicism and the fate of nucleomorphs.</title>
        <authorList>
            <consortium name="DOE Joint Genome Institute"/>
            <person name="Curtis B.A."/>
            <person name="Tanifuji G."/>
            <person name="Burki F."/>
            <person name="Gruber A."/>
            <person name="Irimia M."/>
            <person name="Maruyama S."/>
            <person name="Arias M.C."/>
            <person name="Ball S.G."/>
            <person name="Gile G.H."/>
            <person name="Hirakawa Y."/>
            <person name="Hopkins J.F."/>
            <person name="Kuo A."/>
            <person name="Rensing S.A."/>
            <person name="Schmutz J."/>
            <person name="Symeonidi A."/>
            <person name="Elias M."/>
            <person name="Eveleigh R.J."/>
            <person name="Herman E.K."/>
            <person name="Klute M.J."/>
            <person name="Nakayama T."/>
            <person name="Obornik M."/>
            <person name="Reyes-Prieto A."/>
            <person name="Armbrust E.V."/>
            <person name="Aves S.J."/>
            <person name="Beiko R.G."/>
            <person name="Coutinho P."/>
            <person name="Dacks J.B."/>
            <person name="Durnford D.G."/>
            <person name="Fast N.M."/>
            <person name="Green B.R."/>
            <person name="Grisdale C.J."/>
            <person name="Hempel F."/>
            <person name="Henrissat B."/>
            <person name="Hoppner M.P."/>
            <person name="Ishida K."/>
            <person name="Kim E."/>
            <person name="Koreny L."/>
            <person name="Kroth P.G."/>
            <person name="Liu Y."/>
            <person name="Malik S.B."/>
            <person name="Maier U.G."/>
            <person name="McRose D."/>
            <person name="Mock T."/>
            <person name="Neilson J.A."/>
            <person name="Onodera N.T."/>
            <person name="Poole A.M."/>
            <person name="Pritham E.J."/>
            <person name="Richards T.A."/>
            <person name="Rocap G."/>
            <person name="Roy S.W."/>
            <person name="Sarai C."/>
            <person name="Schaack S."/>
            <person name="Shirato S."/>
            <person name="Slamovits C.H."/>
            <person name="Spencer D.F."/>
            <person name="Suzuki S."/>
            <person name="Worden A.Z."/>
            <person name="Zauner S."/>
            <person name="Barry K."/>
            <person name="Bell C."/>
            <person name="Bharti A.K."/>
            <person name="Crow J.A."/>
            <person name="Grimwood J."/>
            <person name="Kramer R."/>
            <person name="Lindquist E."/>
            <person name="Lucas S."/>
            <person name="Salamov A."/>
            <person name="McFadden G.I."/>
            <person name="Lane C.E."/>
            <person name="Keeling P.J."/>
            <person name="Gray M.W."/>
            <person name="Grigoriev I.V."/>
            <person name="Archibald J.M."/>
        </authorList>
    </citation>
    <scope>NUCLEOTIDE SEQUENCE</scope>
    <source>
        <strain evidence="3 5">CCMP2712</strain>
    </source>
</reference>
<dbReference type="EMBL" id="JH992986">
    <property type="protein sequence ID" value="EKX48310.1"/>
    <property type="molecule type" value="Genomic_DNA"/>
</dbReference>
<evidence type="ECO:0000259" key="2">
    <source>
        <dbReference type="PROSITE" id="PS50888"/>
    </source>
</evidence>
<accession>L1JJR6</accession>
<evidence type="ECO:0000313" key="4">
    <source>
        <dbReference type="EnsemblProtists" id="EKX48310"/>
    </source>
</evidence>
<gene>
    <name evidence="3" type="ORF">GUITHDRAFT_105917</name>
</gene>
<sequence>MDDLTLHGFHGDSLPRPSSPDNLHALLEDVENFIPGSNERTNSLEQLRSALVDRSSMLKPKGLGDHDMSRSGTRTRGGTGASSFLHGGVSPDDTHMLDDLYGESTGGMSSIPEHSGTDGLWGPAHTHFDASEYDDIEGTFQMDDIGDTLPPTMPTTYSHLHSRATTTISSAATKQVHELHGATSASIQSHSAGTTAARIIGGPHVNRSIPGSQTSSAAAAIIQDVGFAAVAAGVPGAAGVLSGNLNIGKSAASAAVRSPVARPPSKTNVQMSNLAREEQAAIPHVSADDLGGAPVVPMQPEPDKRLSHKEVEQRRREKAKQYFDELRGLLPYGGDSAKFDKNAILHHSIALIKQLLSELEQEEASSAKTEQEPGTPTMAEFRCCFDVTRQPLCFTGLDSRIWEANTAFCTLLGYTRLEISGLSLLSATAPADTEASSERWHHMINSPQATPVSYMCKLQRKDSQQVSCNIDLSIVRRNGKAHCFLVAANPSL</sequence>
<dbReference type="AlphaFoldDB" id="L1JJR6"/>
<dbReference type="HOGENOM" id="CLU_554861_0_0_1"/>
<dbReference type="RefSeq" id="XP_005835290.1">
    <property type="nucleotide sequence ID" value="XM_005835233.1"/>
</dbReference>
<dbReference type="Proteomes" id="UP000011087">
    <property type="component" value="Unassembled WGS sequence"/>
</dbReference>
<dbReference type="NCBIfam" id="TIGR00229">
    <property type="entry name" value="sensory_box"/>
    <property type="match status" value="1"/>
</dbReference>
<evidence type="ECO:0000256" key="1">
    <source>
        <dbReference type="SAM" id="MobiDB-lite"/>
    </source>
</evidence>
<dbReference type="Gene3D" id="4.10.280.10">
    <property type="entry name" value="Helix-loop-helix DNA-binding domain"/>
    <property type="match status" value="1"/>
</dbReference>
<protein>
    <recommendedName>
        <fullName evidence="2">BHLH domain-containing protein</fullName>
    </recommendedName>
</protein>
<dbReference type="GeneID" id="17304948"/>
<reference evidence="4" key="3">
    <citation type="submission" date="2016-03" db="UniProtKB">
        <authorList>
            <consortium name="EnsemblProtists"/>
        </authorList>
    </citation>
    <scope>IDENTIFICATION</scope>
</reference>
<reference evidence="5" key="2">
    <citation type="submission" date="2012-11" db="EMBL/GenBank/DDBJ databases">
        <authorList>
            <person name="Kuo A."/>
            <person name="Curtis B.A."/>
            <person name="Tanifuji G."/>
            <person name="Burki F."/>
            <person name="Gruber A."/>
            <person name="Irimia M."/>
            <person name="Maruyama S."/>
            <person name="Arias M.C."/>
            <person name="Ball S.G."/>
            <person name="Gile G.H."/>
            <person name="Hirakawa Y."/>
            <person name="Hopkins J.F."/>
            <person name="Rensing S.A."/>
            <person name="Schmutz J."/>
            <person name="Symeonidi A."/>
            <person name="Elias M."/>
            <person name="Eveleigh R.J."/>
            <person name="Herman E.K."/>
            <person name="Klute M.J."/>
            <person name="Nakayama T."/>
            <person name="Obornik M."/>
            <person name="Reyes-Prieto A."/>
            <person name="Armbrust E.V."/>
            <person name="Aves S.J."/>
            <person name="Beiko R.G."/>
            <person name="Coutinho P."/>
            <person name="Dacks J.B."/>
            <person name="Durnford D.G."/>
            <person name="Fast N.M."/>
            <person name="Green B.R."/>
            <person name="Grisdale C."/>
            <person name="Hempe F."/>
            <person name="Henrissat B."/>
            <person name="Hoppner M.P."/>
            <person name="Ishida K.-I."/>
            <person name="Kim E."/>
            <person name="Koreny L."/>
            <person name="Kroth P.G."/>
            <person name="Liu Y."/>
            <person name="Malik S.-B."/>
            <person name="Maier U.G."/>
            <person name="McRose D."/>
            <person name="Mock T."/>
            <person name="Neilson J.A."/>
            <person name="Onodera N.T."/>
            <person name="Poole A.M."/>
            <person name="Pritham E.J."/>
            <person name="Richards T.A."/>
            <person name="Rocap G."/>
            <person name="Roy S.W."/>
            <person name="Sarai C."/>
            <person name="Schaack S."/>
            <person name="Shirato S."/>
            <person name="Slamovits C.H."/>
            <person name="Spencer D.F."/>
            <person name="Suzuki S."/>
            <person name="Worden A.Z."/>
            <person name="Zauner S."/>
            <person name="Barry K."/>
            <person name="Bell C."/>
            <person name="Bharti A.K."/>
            <person name="Crow J.A."/>
            <person name="Grimwood J."/>
            <person name="Kramer R."/>
            <person name="Lindquist E."/>
            <person name="Lucas S."/>
            <person name="Salamov A."/>
            <person name="McFadden G.I."/>
            <person name="Lane C.E."/>
            <person name="Keeling P.J."/>
            <person name="Gray M.W."/>
            <person name="Grigoriev I.V."/>
            <person name="Archibald J.M."/>
        </authorList>
    </citation>
    <scope>NUCLEOTIDE SEQUENCE</scope>
    <source>
        <strain evidence="5">CCMP2712</strain>
    </source>
</reference>
<dbReference type="Pfam" id="PF00010">
    <property type="entry name" value="HLH"/>
    <property type="match status" value="1"/>
</dbReference>
<feature type="region of interest" description="Disordered" evidence="1">
    <location>
        <begin position="55"/>
        <end position="123"/>
    </location>
</feature>
<dbReference type="PaxDb" id="55529-EKX48310"/>
<evidence type="ECO:0000313" key="3">
    <source>
        <dbReference type="EMBL" id="EKX48310.1"/>
    </source>
</evidence>
<dbReference type="SUPFAM" id="SSF55785">
    <property type="entry name" value="PYP-like sensor domain (PAS domain)"/>
    <property type="match status" value="1"/>
</dbReference>
<dbReference type="SMART" id="SM00091">
    <property type="entry name" value="PAS"/>
    <property type="match status" value="1"/>
</dbReference>
<proteinExistence type="predicted"/>
<dbReference type="EnsemblProtists" id="EKX48310">
    <property type="protein sequence ID" value="EKX48310"/>
    <property type="gene ID" value="GUITHDRAFT_105917"/>
</dbReference>
<dbReference type="CDD" id="cd00130">
    <property type="entry name" value="PAS"/>
    <property type="match status" value="1"/>
</dbReference>
<name>L1JJR6_GUITC</name>
<dbReference type="GO" id="GO:0046983">
    <property type="term" value="F:protein dimerization activity"/>
    <property type="evidence" value="ECO:0007669"/>
    <property type="project" value="InterPro"/>
</dbReference>
<feature type="region of interest" description="Disordered" evidence="1">
    <location>
        <begin position="1"/>
        <end position="21"/>
    </location>
</feature>
<dbReference type="InterPro" id="IPR036638">
    <property type="entry name" value="HLH_DNA-bd_sf"/>
</dbReference>
<dbReference type="PROSITE" id="PS50888">
    <property type="entry name" value="BHLH"/>
    <property type="match status" value="1"/>
</dbReference>
<dbReference type="InterPro" id="IPR035965">
    <property type="entry name" value="PAS-like_dom_sf"/>
</dbReference>
<organism evidence="3">
    <name type="scientific">Guillardia theta (strain CCMP2712)</name>
    <name type="common">Cryptophyte</name>
    <dbReference type="NCBI Taxonomy" id="905079"/>
    <lineage>
        <taxon>Eukaryota</taxon>
        <taxon>Cryptophyceae</taxon>
        <taxon>Pyrenomonadales</taxon>
        <taxon>Geminigeraceae</taxon>
        <taxon>Guillardia</taxon>
    </lineage>
</organism>
<dbReference type="SUPFAM" id="SSF47459">
    <property type="entry name" value="HLH, helix-loop-helix DNA-binding domain"/>
    <property type="match status" value="1"/>
</dbReference>
<evidence type="ECO:0000313" key="5">
    <source>
        <dbReference type="Proteomes" id="UP000011087"/>
    </source>
</evidence>
<dbReference type="InterPro" id="IPR000014">
    <property type="entry name" value="PAS"/>
</dbReference>
<dbReference type="KEGG" id="gtt:GUITHDRAFT_105917"/>
<dbReference type="SMART" id="SM00353">
    <property type="entry name" value="HLH"/>
    <property type="match status" value="1"/>
</dbReference>
<dbReference type="OrthoDB" id="10605228at2759"/>
<dbReference type="InterPro" id="IPR011598">
    <property type="entry name" value="bHLH_dom"/>
</dbReference>